<dbReference type="OrthoDB" id="543004at2759"/>
<evidence type="ECO:0000313" key="6">
    <source>
        <dbReference type="Proteomes" id="UP000236333"/>
    </source>
</evidence>
<dbReference type="Proteomes" id="UP000236333">
    <property type="component" value="Unassembled WGS sequence"/>
</dbReference>
<accession>A0A2J7ZRT9</accession>
<sequence>MKAARYGNGASDVDHEDKAPGHETSICSVWALLEDVLAEAQQRGVGPSAGPRYVDALAAGARRHLERGHKAHVRSTISRYKLAAERGADPDYLREVQAYVQGMHRAADAGQCFIQYAIQ</sequence>
<protein>
    <submittedName>
        <fullName evidence="5">Uncharacterized protein</fullName>
    </submittedName>
</protein>
<dbReference type="GO" id="GO:0017056">
    <property type="term" value="F:structural constituent of nuclear pore"/>
    <property type="evidence" value="ECO:0007669"/>
    <property type="project" value="InterPro"/>
</dbReference>
<dbReference type="InterPro" id="IPR007231">
    <property type="entry name" value="Nucleoporin_int_Nup93/Nic96"/>
</dbReference>
<feature type="compositionally biased region" description="Basic and acidic residues" evidence="4">
    <location>
        <begin position="12"/>
        <end position="21"/>
    </location>
</feature>
<evidence type="ECO:0000313" key="5">
    <source>
        <dbReference type="EMBL" id="PNH02950.1"/>
    </source>
</evidence>
<gene>
    <name evidence="5" type="ORF">TSOC_011032</name>
</gene>
<evidence type="ECO:0000256" key="2">
    <source>
        <dbReference type="ARBA" id="ARBA00010186"/>
    </source>
</evidence>
<dbReference type="GO" id="GO:0016973">
    <property type="term" value="P:poly(A)+ mRNA export from nucleus"/>
    <property type="evidence" value="ECO:0007669"/>
    <property type="project" value="TreeGrafter"/>
</dbReference>
<dbReference type="GO" id="GO:0006606">
    <property type="term" value="P:protein import into nucleus"/>
    <property type="evidence" value="ECO:0007669"/>
    <property type="project" value="TreeGrafter"/>
</dbReference>
<dbReference type="AlphaFoldDB" id="A0A2J7ZRT9"/>
<dbReference type="GO" id="GO:0005643">
    <property type="term" value="C:nuclear pore"/>
    <property type="evidence" value="ECO:0007669"/>
    <property type="project" value="InterPro"/>
</dbReference>
<feature type="region of interest" description="Disordered" evidence="4">
    <location>
        <begin position="1"/>
        <end position="21"/>
    </location>
</feature>
<organism evidence="5 6">
    <name type="scientific">Tetrabaena socialis</name>
    <dbReference type="NCBI Taxonomy" id="47790"/>
    <lineage>
        <taxon>Eukaryota</taxon>
        <taxon>Viridiplantae</taxon>
        <taxon>Chlorophyta</taxon>
        <taxon>core chlorophytes</taxon>
        <taxon>Chlorophyceae</taxon>
        <taxon>CS clade</taxon>
        <taxon>Chlamydomonadales</taxon>
        <taxon>Tetrabaenaceae</taxon>
        <taxon>Tetrabaena</taxon>
    </lineage>
</organism>
<evidence type="ECO:0000256" key="4">
    <source>
        <dbReference type="SAM" id="MobiDB-lite"/>
    </source>
</evidence>
<comment type="subcellular location">
    <subcellularLocation>
        <location evidence="1">Nucleus envelope</location>
    </subcellularLocation>
</comment>
<comment type="similarity">
    <text evidence="2">Belongs to the nucleoporin interacting component (NIC) family.</text>
</comment>
<dbReference type="PANTHER" id="PTHR11225">
    <property type="entry name" value="NUCLEAR PORE COMPLEX PROTEIN NUP93 NUCLEOPORIN NUP93 DEAD EYE PROTEIN"/>
    <property type="match status" value="1"/>
</dbReference>
<evidence type="ECO:0000256" key="1">
    <source>
        <dbReference type="ARBA" id="ARBA00004259"/>
    </source>
</evidence>
<proteinExistence type="inferred from homology"/>
<name>A0A2J7ZRT9_9CHLO</name>
<reference evidence="5 6" key="1">
    <citation type="journal article" date="2017" name="Mol. Biol. Evol.">
        <title>The 4-celled Tetrabaena socialis nuclear genome reveals the essential components for genetic control of cell number at the origin of multicellularity in the volvocine lineage.</title>
        <authorList>
            <person name="Featherston J."/>
            <person name="Arakaki Y."/>
            <person name="Hanschen E.R."/>
            <person name="Ferris P.J."/>
            <person name="Michod R.E."/>
            <person name="Olson B.J.S.C."/>
            <person name="Nozaki H."/>
            <person name="Durand P.M."/>
        </authorList>
    </citation>
    <scope>NUCLEOTIDE SEQUENCE [LARGE SCALE GENOMIC DNA]</scope>
    <source>
        <strain evidence="5 6">NIES-571</strain>
    </source>
</reference>
<comment type="caution">
    <text evidence="5">The sequence shown here is derived from an EMBL/GenBank/DDBJ whole genome shotgun (WGS) entry which is preliminary data.</text>
</comment>
<keyword evidence="6" id="KW-1185">Reference proteome</keyword>
<dbReference type="EMBL" id="PGGS01000570">
    <property type="protein sequence ID" value="PNH02950.1"/>
    <property type="molecule type" value="Genomic_DNA"/>
</dbReference>
<keyword evidence="3" id="KW-0539">Nucleus</keyword>
<dbReference type="PANTHER" id="PTHR11225:SF4">
    <property type="entry name" value="NUCLEAR PORE COMPLEX PROTEIN NUP93"/>
    <property type="match status" value="1"/>
</dbReference>
<evidence type="ECO:0000256" key="3">
    <source>
        <dbReference type="ARBA" id="ARBA00023242"/>
    </source>
</evidence>